<dbReference type="GO" id="GO:0016747">
    <property type="term" value="F:acyltransferase activity, transferring groups other than amino-acyl groups"/>
    <property type="evidence" value="ECO:0007669"/>
    <property type="project" value="InterPro"/>
</dbReference>
<gene>
    <name evidence="2" type="ORF">KOR34_42060</name>
</gene>
<reference evidence="2 3" key="1">
    <citation type="submission" date="2019-02" db="EMBL/GenBank/DDBJ databases">
        <title>Deep-cultivation of Planctomycetes and their phenomic and genomic characterization uncovers novel biology.</title>
        <authorList>
            <person name="Wiegand S."/>
            <person name="Jogler M."/>
            <person name="Boedeker C."/>
            <person name="Pinto D."/>
            <person name="Vollmers J."/>
            <person name="Rivas-Marin E."/>
            <person name="Kohn T."/>
            <person name="Peeters S.H."/>
            <person name="Heuer A."/>
            <person name="Rast P."/>
            <person name="Oberbeckmann S."/>
            <person name="Bunk B."/>
            <person name="Jeske O."/>
            <person name="Meyerdierks A."/>
            <person name="Storesund J.E."/>
            <person name="Kallscheuer N."/>
            <person name="Luecker S."/>
            <person name="Lage O.M."/>
            <person name="Pohl T."/>
            <person name="Merkel B.J."/>
            <person name="Hornburger P."/>
            <person name="Mueller R.-W."/>
            <person name="Bruemmer F."/>
            <person name="Labrenz M."/>
            <person name="Spormann A.M."/>
            <person name="Op Den Camp H."/>
            <person name="Overmann J."/>
            <person name="Amann R."/>
            <person name="Jetten M.S.M."/>
            <person name="Mascher T."/>
            <person name="Medema M.H."/>
            <person name="Devos D.P."/>
            <person name="Kaster A.-K."/>
            <person name="Ovreas L."/>
            <person name="Rohde M."/>
            <person name="Galperin M.Y."/>
            <person name="Jogler C."/>
        </authorList>
    </citation>
    <scope>NUCLEOTIDE SEQUENCE [LARGE SCALE GENOMIC DNA]</scope>
    <source>
        <strain evidence="2 3">KOR34</strain>
    </source>
</reference>
<evidence type="ECO:0000313" key="3">
    <source>
        <dbReference type="Proteomes" id="UP000316714"/>
    </source>
</evidence>
<dbReference type="Gene3D" id="3.40.630.30">
    <property type="match status" value="1"/>
</dbReference>
<proteinExistence type="predicted"/>
<keyword evidence="3" id="KW-1185">Reference proteome</keyword>
<dbReference type="CDD" id="cd04301">
    <property type="entry name" value="NAT_SF"/>
    <property type="match status" value="1"/>
</dbReference>
<dbReference type="Pfam" id="PF00583">
    <property type="entry name" value="Acetyltransf_1"/>
    <property type="match status" value="1"/>
</dbReference>
<keyword evidence="2" id="KW-0808">Transferase</keyword>
<comment type="caution">
    <text evidence="2">The sequence shown here is derived from an EMBL/GenBank/DDBJ whole genome shotgun (WGS) entry which is preliminary data.</text>
</comment>
<organism evidence="2 3">
    <name type="scientific">Posidoniimonas corsicana</name>
    <dbReference type="NCBI Taxonomy" id="1938618"/>
    <lineage>
        <taxon>Bacteria</taxon>
        <taxon>Pseudomonadati</taxon>
        <taxon>Planctomycetota</taxon>
        <taxon>Planctomycetia</taxon>
        <taxon>Pirellulales</taxon>
        <taxon>Lacipirellulaceae</taxon>
        <taxon>Posidoniimonas</taxon>
    </lineage>
</organism>
<name>A0A5C5V3B3_9BACT</name>
<dbReference type="InterPro" id="IPR000182">
    <property type="entry name" value="GNAT_dom"/>
</dbReference>
<dbReference type="PROSITE" id="PS51186">
    <property type="entry name" value="GNAT"/>
    <property type="match status" value="1"/>
</dbReference>
<dbReference type="SUPFAM" id="SSF55729">
    <property type="entry name" value="Acyl-CoA N-acyltransferases (Nat)"/>
    <property type="match status" value="1"/>
</dbReference>
<dbReference type="InterPro" id="IPR016181">
    <property type="entry name" value="Acyl_CoA_acyltransferase"/>
</dbReference>
<dbReference type="Proteomes" id="UP000316714">
    <property type="component" value="Unassembled WGS sequence"/>
</dbReference>
<evidence type="ECO:0000259" key="1">
    <source>
        <dbReference type="PROSITE" id="PS51186"/>
    </source>
</evidence>
<sequence length="231" mass="25616">MGQAGLDGGDAGKRGRAVGTSSIDIRTLFDGEVAAAQELSNRIPDVFTAYLQERLPNFFEISEVVDPPREPRLAVGAYDEGRLVGAASVSVALGPDAWQEVRHDWDAIEERFTNHELGVYFTLLGDWNRALIGAPEGALFIHSLCVEPSHRGRGVGRRLVAGAIERLETAERGTLFMEVARRRGWRRFCEPLGFRTVRRTLSLSDRLQFGCWGVVLLKYESGDAARVFRAE</sequence>
<dbReference type="AlphaFoldDB" id="A0A5C5V3B3"/>
<protein>
    <submittedName>
        <fullName evidence="2">Acetyltransferase (GNAT) family protein</fullName>
    </submittedName>
</protein>
<dbReference type="OrthoDB" id="4774939at2"/>
<dbReference type="EMBL" id="SIHJ01000003">
    <property type="protein sequence ID" value="TWT32443.1"/>
    <property type="molecule type" value="Genomic_DNA"/>
</dbReference>
<accession>A0A5C5V3B3</accession>
<evidence type="ECO:0000313" key="2">
    <source>
        <dbReference type="EMBL" id="TWT32443.1"/>
    </source>
</evidence>
<feature type="domain" description="N-acetyltransferase" evidence="1">
    <location>
        <begin position="23"/>
        <end position="208"/>
    </location>
</feature>